<dbReference type="EC" id="1.3.1.106" evidence="4"/>
<dbReference type="Pfam" id="PF02571">
    <property type="entry name" value="CbiJ"/>
    <property type="match status" value="1"/>
</dbReference>
<accession>A0A433X3Z0</accession>
<evidence type="ECO:0000256" key="3">
    <source>
        <dbReference type="ARBA" id="ARBA00023002"/>
    </source>
</evidence>
<protein>
    <submittedName>
        <fullName evidence="4">Cobalt-precorrin-6A reductase</fullName>
        <ecNumber evidence="4">1.3.1.106</ecNumber>
    </submittedName>
</protein>
<evidence type="ECO:0000313" key="4">
    <source>
        <dbReference type="EMBL" id="RUT28779.1"/>
    </source>
</evidence>
<dbReference type="InterPro" id="IPR036291">
    <property type="entry name" value="NAD(P)-bd_dom_sf"/>
</dbReference>
<dbReference type="NCBIfam" id="NF005968">
    <property type="entry name" value="PRK08057.1-2"/>
    <property type="match status" value="1"/>
</dbReference>
<dbReference type="GO" id="GO:0009236">
    <property type="term" value="P:cobalamin biosynthetic process"/>
    <property type="evidence" value="ECO:0007669"/>
    <property type="project" value="UniProtKB-UniPathway"/>
</dbReference>
<reference evidence="4 5" key="1">
    <citation type="journal article" date="2016" name="Int. J. Syst. Evol. Microbiol.">
        <title>Arsenicitalea aurantiaca gen. nov., sp. nov., a new member of the family Hyphomicrobiaceae, isolated from high-arsenic sediment.</title>
        <authorList>
            <person name="Mu Y."/>
            <person name="Zhou L."/>
            <person name="Zeng X.C."/>
            <person name="Liu L."/>
            <person name="Pan Y."/>
            <person name="Chen X."/>
            <person name="Wang J."/>
            <person name="Li S."/>
            <person name="Li W.J."/>
            <person name="Wang Y."/>
        </authorList>
    </citation>
    <scope>NUCLEOTIDE SEQUENCE [LARGE SCALE GENOMIC DNA]</scope>
    <source>
        <strain evidence="4 5">42-50</strain>
    </source>
</reference>
<organism evidence="4 5">
    <name type="scientific">Arsenicitalea aurantiaca</name>
    <dbReference type="NCBI Taxonomy" id="1783274"/>
    <lineage>
        <taxon>Bacteria</taxon>
        <taxon>Pseudomonadati</taxon>
        <taxon>Pseudomonadota</taxon>
        <taxon>Alphaproteobacteria</taxon>
        <taxon>Hyphomicrobiales</taxon>
        <taxon>Devosiaceae</taxon>
        <taxon>Arsenicitalea</taxon>
    </lineage>
</organism>
<dbReference type="InterPro" id="IPR003723">
    <property type="entry name" value="Precorrin-6x_reduct"/>
</dbReference>
<dbReference type="Proteomes" id="UP000281547">
    <property type="component" value="Unassembled WGS sequence"/>
</dbReference>
<dbReference type="OrthoDB" id="5183775at2"/>
<dbReference type="NCBIfam" id="TIGR00715">
    <property type="entry name" value="precor6x_red"/>
    <property type="match status" value="1"/>
</dbReference>
<evidence type="ECO:0000256" key="1">
    <source>
        <dbReference type="ARBA" id="ARBA00004953"/>
    </source>
</evidence>
<dbReference type="PROSITE" id="PS51014">
    <property type="entry name" value="COBK_CBIJ"/>
    <property type="match status" value="1"/>
</dbReference>
<dbReference type="PANTHER" id="PTHR36925">
    <property type="entry name" value="COBALT-PRECORRIN-6A REDUCTASE"/>
    <property type="match status" value="1"/>
</dbReference>
<keyword evidence="3 4" id="KW-0560">Oxidoreductase</keyword>
<dbReference type="PANTHER" id="PTHR36925:SF1">
    <property type="entry name" value="COBALT-PRECORRIN-6A REDUCTASE"/>
    <property type="match status" value="1"/>
</dbReference>
<evidence type="ECO:0000256" key="2">
    <source>
        <dbReference type="ARBA" id="ARBA00022573"/>
    </source>
</evidence>
<evidence type="ECO:0000313" key="5">
    <source>
        <dbReference type="Proteomes" id="UP000281547"/>
    </source>
</evidence>
<sequence>MKILILGGTGDARELADRLVEMGHDVTTSLAGRTENPVLPKGAIRIGGFGGADFLAAFLRAEGFERLVDATHPYAARISRNAVTAADAAGIPLVRVVRPGWAEPKYAFWHHQPDFETAAARLPRGARALLTIGHAGLDPFLARTDCTFLVRSIEAPAELLPANAWSILSRPPHFLPEEIALMKAEKISHLVTKNSGGAATEAKLKAAEHLRVAVFMIARPALPEAIEVQSLGRAIAALHLTSP</sequence>
<comment type="caution">
    <text evidence="4">The sequence shown here is derived from an EMBL/GenBank/DDBJ whole genome shotgun (WGS) entry which is preliminary data.</text>
</comment>
<gene>
    <name evidence="4" type="ORF">EMQ25_15425</name>
</gene>
<comment type="pathway">
    <text evidence="1">Cofactor biosynthesis; adenosylcobalamin biosynthesis.</text>
</comment>
<keyword evidence="5" id="KW-1185">Reference proteome</keyword>
<proteinExistence type="predicted"/>
<dbReference type="UniPathway" id="UPA00148"/>
<keyword evidence="2" id="KW-0169">Cobalamin biosynthesis</keyword>
<dbReference type="EMBL" id="RZNJ01000006">
    <property type="protein sequence ID" value="RUT28779.1"/>
    <property type="molecule type" value="Genomic_DNA"/>
</dbReference>
<dbReference type="RefSeq" id="WP_127189503.1">
    <property type="nucleotide sequence ID" value="NZ_RZNJ01000006.1"/>
</dbReference>
<dbReference type="GO" id="GO:0016994">
    <property type="term" value="F:precorrin-6A reductase activity"/>
    <property type="evidence" value="ECO:0007669"/>
    <property type="project" value="InterPro"/>
</dbReference>
<name>A0A433X3Z0_9HYPH</name>
<dbReference type="SUPFAM" id="SSF51735">
    <property type="entry name" value="NAD(P)-binding Rossmann-fold domains"/>
    <property type="match status" value="1"/>
</dbReference>
<dbReference type="AlphaFoldDB" id="A0A433X3Z0"/>